<evidence type="ECO:0000313" key="6">
    <source>
        <dbReference type="Proteomes" id="UP000189703"/>
    </source>
</evidence>
<dbReference type="Gene3D" id="3.30.420.10">
    <property type="entry name" value="Ribonuclease H-like superfamily/Ribonuclease H"/>
    <property type="match status" value="1"/>
</dbReference>
<evidence type="ECO:0000259" key="4">
    <source>
        <dbReference type="PROSITE" id="PS50821"/>
    </source>
</evidence>
<dbReference type="GeneID" id="104608118"/>
<feature type="compositionally biased region" description="Low complexity" evidence="3">
    <location>
        <begin position="95"/>
        <end position="104"/>
    </location>
</feature>
<sequence>MENYQRGRGRGRGRGRSGDGGRRGGRSHHQGYQHGQESRAGNPNPNYSNYPTQQTSYRPISGHEGSFRQVPTSGHGQSGGPTRSNPGSGPAWVPSGEGSSRGSGPVWVGKRTELVSVRSPVSDPPVAELTSLDISLELTPSPASRVGERVPVKRPDYGGKCAIRFSQLLVNHFRVKYNPNLIILHYDVDIKPEVTPKEGRSLRIKKSLMHMIRNKLFSDDPKNFPMAKTAYDGEKSIFSAVKLPTGKFKVELSMAEERGACAFMFTINLVKELPLYKLEDYLRGTPSSIPREILQGMDLVMKENPTRHRIQIGRSFYSNNGDNLGKGLIASKGFHHSLKLTSQGPAQCLDYSVLAFRKKVPVLEFLQQHIADFRLNCGPVHHWMMKAIERALKELKVTVTHRTTKQKYIIQGLTSSVANKLSFPIEDPDGKHPPRNVGLVEYFKDKYGKVIEHSYLPCLDLSKGGKMNYVPMEFCVLVEGQRYPKDSLDKDRDVGPKFKDIALAKPWVRKDNICTMVKADDGPCGGGIAQNFQIAVSEHMTEVTGRVIQPPNLKLGNVNGGASKVTVRGDCQWNLLDKCVLEGKRVERWAIIDFTDRDVELDYRRFANQLVSRCKKLHIEMKEPLFYEPSDMRELHNSKQLSKHLSSICSRAKEISGGQLQILICAMTKKDPGYNNLKRICETEIGIVTQCCLSKNANKDRGLDQYLANLALKLNAKLGGSNVELFEKLPRLEGDGHVMFIGADVNHPAAFNTSSPSIAAVVATMNWPAANKYAARIRLQDHRVEGIKHFGQMCLELLEAYARINKVKPEKIIVFRDGVSESQFDMVLNDELTDLKSAIESDGYSPTITLVVAQKRHQTRLFPKDRNQGGPTGNVHPGTVVDTTIVHPWEFDFYLCSHYGSLGTSKPTHYHVLWDEHRFTSDDLQSVIYNLCFTFARCTKPVSLVPPVYYADLVAYRGRQYYEALEGSALSASSSSLSTSSRTTLSSSSFDQSVILKLHKDLENVMFFC</sequence>
<dbReference type="GO" id="GO:0005634">
    <property type="term" value="C:nucleus"/>
    <property type="evidence" value="ECO:0000318"/>
    <property type="project" value="GO_Central"/>
</dbReference>
<feature type="domain" description="PAZ" evidence="4">
    <location>
        <begin position="379"/>
        <end position="479"/>
    </location>
</feature>
<dbReference type="AlphaFoldDB" id="A0A1U8Q8K2"/>
<dbReference type="PROSITE" id="PS50822">
    <property type="entry name" value="PIWI"/>
    <property type="match status" value="1"/>
</dbReference>
<dbReference type="SMART" id="SM00950">
    <property type="entry name" value="Piwi"/>
    <property type="match status" value="1"/>
</dbReference>
<dbReference type="InterPro" id="IPR036085">
    <property type="entry name" value="PAZ_dom_sf"/>
</dbReference>
<evidence type="ECO:0000313" key="8">
    <source>
        <dbReference type="RefSeq" id="XP_019055108.1"/>
    </source>
</evidence>
<dbReference type="SUPFAM" id="SSF53098">
    <property type="entry name" value="Ribonuclease H-like"/>
    <property type="match status" value="1"/>
</dbReference>
<feature type="domain" description="Piwi" evidence="5">
    <location>
        <begin position="662"/>
        <end position="963"/>
    </location>
</feature>
<dbReference type="Pfam" id="PF02171">
    <property type="entry name" value="Piwi"/>
    <property type="match status" value="1"/>
</dbReference>
<dbReference type="Pfam" id="PF08699">
    <property type="entry name" value="ArgoL1"/>
    <property type="match status" value="1"/>
</dbReference>
<dbReference type="GO" id="GO:0031047">
    <property type="term" value="P:regulatory ncRNA-mediated gene silencing"/>
    <property type="evidence" value="ECO:0000318"/>
    <property type="project" value="GO_Central"/>
</dbReference>
<dbReference type="Pfam" id="PF02170">
    <property type="entry name" value="PAZ"/>
    <property type="match status" value="1"/>
</dbReference>
<dbReference type="GO" id="GO:0005737">
    <property type="term" value="C:cytoplasm"/>
    <property type="evidence" value="ECO:0000318"/>
    <property type="project" value="GO_Central"/>
</dbReference>
<dbReference type="CDD" id="cd02846">
    <property type="entry name" value="PAZ_argonaute_like"/>
    <property type="match status" value="1"/>
</dbReference>
<evidence type="ECO:0000256" key="2">
    <source>
        <dbReference type="ARBA" id="ARBA00023158"/>
    </source>
</evidence>
<proteinExistence type="inferred from homology"/>
<dbReference type="Gene3D" id="3.40.50.2300">
    <property type="match status" value="1"/>
</dbReference>
<comment type="similarity">
    <text evidence="1">Belongs to the argonaute family. Ago subfamily.</text>
</comment>
<dbReference type="Gene3D" id="2.170.260.10">
    <property type="entry name" value="paz domain"/>
    <property type="match status" value="1"/>
</dbReference>
<dbReference type="PROSITE" id="PS50821">
    <property type="entry name" value="PAZ"/>
    <property type="match status" value="1"/>
</dbReference>
<dbReference type="OMA" id="LENTMFF"/>
<protein>
    <submittedName>
        <fullName evidence="7 8">Protein argonaute 2</fullName>
    </submittedName>
</protein>
<dbReference type="SMART" id="SM01163">
    <property type="entry name" value="DUF1785"/>
    <property type="match status" value="1"/>
</dbReference>
<name>A0A1U8Q8K2_NELNU</name>
<dbReference type="InterPro" id="IPR036397">
    <property type="entry name" value="RNaseH_sf"/>
</dbReference>
<evidence type="ECO:0000313" key="7">
    <source>
        <dbReference type="RefSeq" id="XP_019055107.1"/>
    </source>
</evidence>
<dbReference type="InterPro" id="IPR003100">
    <property type="entry name" value="PAZ_dom"/>
</dbReference>
<reference evidence="7 8" key="1">
    <citation type="submission" date="2025-04" db="UniProtKB">
        <authorList>
            <consortium name="RefSeq"/>
        </authorList>
    </citation>
    <scope>IDENTIFICATION</scope>
</reference>
<dbReference type="STRING" id="4432.A0A1U8Q8K2"/>
<evidence type="ECO:0000256" key="1">
    <source>
        <dbReference type="ARBA" id="ARBA00008201"/>
    </source>
</evidence>
<feature type="region of interest" description="Disordered" evidence="3">
    <location>
        <begin position="1"/>
        <end position="107"/>
    </location>
</feature>
<dbReference type="InterPro" id="IPR012337">
    <property type="entry name" value="RNaseH-like_sf"/>
</dbReference>
<dbReference type="GO" id="GO:0003723">
    <property type="term" value="F:RNA binding"/>
    <property type="evidence" value="ECO:0000318"/>
    <property type="project" value="GO_Central"/>
</dbReference>
<dbReference type="eggNOG" id="KOG1041">
    <property type="taxonomic scope" value="Eukaryota"/>
</dbReference>
<dbReference type="InterPro" id="IPR014811">
    <property type="entry name" value="ArgoL1"/>
</dbReference>
<feature type="compositionally biased region" description="Polar residues" evidence="3">
    <location>
        <begin position="69"/>
        <end position="87"/>
    </location>
</feature>
<dbReference type="GO" id="GO:0004521">
    <property type="term" value="F:RNA endonuclease activity"/>
    <property type="evidence" value="ECO:0000318"/>
    <property type="project" value="GO_Central"/>
</dbReference>
<accession>A0A1U8Q8K2</accession>
<evidence type="ECO:0000256" key="3">
    <source>
        <dbReference type="SAM" id="MobiDB-lite"/>
    </source>
</evidence>
<dbReference type="SMART" id="SM00949">
    <property type="entry name" value="PAZ"/>
    <property type="match status" value="1"/>
</dbReference>
<dbReference type="RefSeq" id="XP_019055108.1">
    <property type="nucleotide sequence ID" value="XM_019199563.1"/>
</dbReference>
<gene>
    <name evidence="7 8" type="primary">LOC104608118</name>
</gene>
<organism evidence="6 8">
    <name type="scientific">Nelumbo nucifera</name>
    <name type="common">Sacred lotus</name>
    <dbReference type="NCBI Taxonomy" id="4432"/>
    <lineage>
        <taxon>Eukaryota</taxon>
        <taxon>Viridiplantae</taxon>
        <taxon>Streptophyta</taxon>
        <taxon>Embryophyta</taxon>
        <taxon>Tracheophyta</taxon>
        <taxon>Spermatophyta</taxon>
        <taxon>Magnoliopsida</taxon>
        <taxon>Proteales</taxon>
        <taxon>Nelumbonaceae</taxon>
        <taxon>Nelumbo</taxon>
    </lineage>
</organism>
<keyword evidence="6" id="KW-1185">Reference proteome</keyword>
<dbReference type="OrthoDB" id="10252740at2759"/>
<dbReference type="Pfam" id="PF16486">
    <property type="entry name" value="ArgoN"/>
    <property type="match status" value="1"/>
</dbReference>
<dbReference type="InterPro" id="IPR003165">
    <property type="entry name" value="Piwi"/>
</dbReference>
<dbReference type="KEGG" id="nnu:104608118"/>
<dbReference type="Proteomes" id="UP000189703">
    <property type="component" value="Unplaced"/>
</dbReference>
<dbReference type="RefSeq" id="XP_019055107.1">
    <property type="nucleotide sequence ID" value="XM_019199562.1"/>
</dbReference>
<dbReference type="InterPro" id="IPR032474">
    <property type="entry name" value="Argonaute_N"/>
</dbReference>
<keyword evidence="2" id="KW-0943">RNA-mediated gene silencing</keyword>
<dbReference type="FunFam" id="2.170.260.10:FF:000008">
    <property type="entry name" value="Protein argonaute 7"/>
    <property type="match status" value="1"/>
</dbReference>
<feature type="compositionally biased region" description="Polar residues" evidence="3">
    <location>
        <begin position="33"/>
        <end position="58"/>
    </location>
</feature>
<dbReference type="SUPFAM" id="SSF101690">
    <property type="entry name" value="PAZ domain"/>
    <property type="match status" value="1"/>
</dbReference>
<dbReference type="CDD" id="cd04657">
    <property type="entry name" value="Piwi_ago-like"/>
    <property type="match status" value="1"/>
</dbReference>
<dbReference type="InterPro" id="IPR045246">
    <property type="entry name" value="Piwi_ago-like"/>
</dbReference>
<evidence type="ECO:0000259" key="5">
    <source>
        <dbReference type="PROSITE" id="PS50822"/>
    </source>
</evidence>
<dbReference type="PANTHER" id="PTHR22891">
    <property type="entry name" value="EUKARYOTIC TRANSLATION INITIATION FACTOR 2C"/>
    <property type="match status" value="1"/>
</dbReference>